<dbReference type="EMBL" id="JADGJD010000699">
    <property type="protein sequence ID" value="KAJ3049055.1"/>
    <property type="molecule type" value="Genomic_DNA"/>
</dbReference>
<reference evidence="1" key="1">
    <citation type="submission" date="2020-05" db="EMBL/GenBank/DDBJ databases">
        <title>Phylogenomic resolution of chytrid fungi.</title>
        <authorList>
            <person name="Stajich J.E."/>
            <person name="Amses K."/>
            <person name="Simmons R."/>
            <person name="Seto K."/>
            <person name="Myers J."/>
            <person name="Bonds A."/>
            <person name="Quandt C.A."/>
            <person name="Barry K."/>
            <person name="Liu P."/>
            <person name="Grigoriev I."/>
            <person name="Longcore J.E."/>
            <person name="James T.Y."/>
        </authorList>
    </citation>
    <scope>NUCLEOTIDE SEQUENCE</scope>
    <source>
        <strain evidence="1">JEL0318</strain>
    </source>
</reference>
<gene>
    <name evidence="1" type="ORF">HK097_009906</name>
</gene>
<dbReference type="AlphaFoldDB" id="A0AAD5S892"/>
<dbReference type="Proteomes" id="UP001212841">
    <property type="component" value="Unassembled WGS sequence"/>
</dbReference>
<comment type="caution">
    <text evidence="1">The sequence shown here is derived from an EMBL/GenBank/DDBJ whole genome shotgun (WGS) entry which is preliminary data.</text>
</comment>
<name>A0AAD5S892_9FUNG</name>
<evidence type="ECO:0000313" key="2">
    <source>
        <dbReference type="Proteomes" id="UP001212841"/>
    </source>
</evidence>
<accession>A0AAD5S892</accession>
<keyword evidence="2" id="KW-1185">Reference proteome</keyword>
<protein>
    <submittedName>
        <fullName evidence="1">Uncharacterized protein</fullName>
    </submittedName>
</protein>
<sequence length="87" mass="9675">MPFLITLEGPSYDERLFTSSNTTTCRTFNSFFNHPNIDTLTAGQQCIDNAFASINTFTTCYTLDKATTPFARLIPPLDPIRSTFPGS</sequence>
<evidence type="ECO:0000313" key="1">
    <source>
        <dbReference type="EMBL" id="KAJ3049055.1"/>
    </source>
</evidence>
<proteinExistence type="predicted"/>
<organism evidence="1 2">
    <name type="scientific">Rhizophlyctis rosea</name>
    <dbReference type="NCBI Taxonomy" id="64517"/>
    <lineage>
        <taxon>Eukaryota</taxon>
        <taxon>Fungi</taxon>
        <taxon>Fungi incertae sedis</taxon>
        <taxon>Chytridiomycota</taxon>
        <taxon>Chytridiomycota incertae sedis</taxon>
        <taxon>Chytridiomycetes</taxon>
        <taxon>Rhizophlyctidales</taxon>
        <taxon>Rhizophlyctidaceae</taxon>
        <taxon>Rhizophlyctis</taxon>
    </lineage>
</organism>